<accession>A0A0E9PD54</accession>
<evidence type="ECO:0000313" key="1">
    <source>
        <dbReference type="EMBL" id="JAH02449.1"/>
    </source>
</evidence>
<dbReference type="EMBL" id="GBXM01106128">
    <property type="protein sequence ID" value="JAH02449.1"/>
    <property type="molecule type" value="Transcribed_RNA"/>
</dbReference>
<dbReference type="AlphaFoldDB" id="A0A0E9PD54"/>
<reference evidence="1" key="2">
    <citation type="journal article" date="2015" name="Fish Shellfish Immunol.">
        <title>Early steps in the European eel (Anguilla anguilla)-Vibrio vulnificus interaction in the gills: Role of the RtxA13 toxin.</title>
        <authorList>
            <person name="Callol A."/>
            <person name="Pajuelo D."/>
            <person name="Ebbesson L."/>
            <person name="Teles M."/>
            <person name="MacKenzie S."/>
            <person name="Amaro C."/>
        </authorList>
    </citation>
    <scope>NUCLEOTIDE SEQUENCE</scope>
</reference>
<organism evidence="1">
    <name type="scientific">Anguilla anguilla</name>
    <name type="common">European freshwater eel</name>
    <name type="synonym">Muraena anguilla</name>
    <dbReference type="NCBI Taxonomy" id="7936"/>
    <lineage>
        <taxon>Eukaryota</taxon>
        <taxon>Metazoa</taxon>
        <taxon>Chordata</taxon>
        <taxon>Craniata</taxon>
        <taxon>Vertebrata</taxon>
        <taxon>Euteleostomi</taxon>
        <taxon>Actinopterygii</taxon>
        <taxon>Neopterygii</taxon>
        <taxon>Teleostei</taxon>
        <taxon>Anguilliformes</taxon>
        <taxon>Anguillidae</taxon>
        <taxon>Anguilla</taxon>
    </lineage>
</organism>
<name>A0A0E9PD54_ANGAN</name>
<protein>
    <submittedName>
        <fullName evidence="1">Uncharacterized protein</fullName>
    </submittedName>
</protein>
<reference evidence="1" key="1">
    <citation type="submission" date="2014-11" db="EMBL/GenBank/DDBJ databases">
        <authorList>
            <person name="Amaro Gonzalez C."/>
        </authorList>
    </citation>
    <scope>NUCLEOTIDE SEQUENCE</scope>
</reference>
<sequence>MLSWRFRLKFSVYFLVKILQLFRHVFVWNIDAVYILGKFTIQWGSVKICGC</sequence>
<proteinExistence type="predicted"/>